<organism evidence="1 2">
    <name type="scientific">Ceutorhynchus assimilis</name>
    <name type="common">cabbage seed weevil</name>
    <dbReference type="NCBI Taxonomy" id="467358"/>
    <lineage>
        <taxon>Eukaryota</taxon>
        <taxon>Metazoa</taxon>
        <taxon>Ecdysozoa</taxon>
        <taxon>Arthropoda</taxon>
        <taxon>Hexapoda</taxon>
        <taxon>Insecta</taxon>
        <taxon>Pterygota</taxon>
        <taxon>Neoptera</taxon>
        <taxon>Endopterygota</taxon>
        <taxon>Coleoptera</taxon>
        <taxon>Polyphaga</taxon>
        <taxon>Cucujiformia</taxon>
        <taxon>Curculionidae</taxon>
        <taxon>Ceutorhynchinae</taxon>
        <taxon>Ceutorhynchus</taxon>
    </lineage>
</organism>
<dbReference type="Proteomes" id="UP001152799">
    <property type="component" value="Chromosome 4"/>
</dbReference>
<sequence>MDKKLLQQSFKHRQKFSDSFKEYDYGIEGNLLHYGKSVPPKYDVSKITAPVAAYYAQNDFFASIKDVEKLLSEMTNVIEQHLVDYELFNHLDFISAKDIKDLFYDRLLETIHKYDNCDYNYKL</sequence>
<gene>
    <name evidence="1" type="ORF">CEUTPL_LOCUS8518</name>
</gene>
<dbReference type="AlphaFoldDB" id="A0A9N9MMX6"/>
<dbReference type="InterPro" id="IPR029058">
    <property type="entry name" value="AB_hydrolase_fold"/>
</dbReference>
<evidence type="ECO:0000313" key="2">
    <source>
        <dbReference type="Proteomes" id="UP001152799"/>
    </source>
</evidence>
<evidence type="ECO:0000313" key="1">
    <source>
        <dbReference type="EMBL" id="CAG9767966.1"/>
    </source>
</evidence>
<dbReference type="OrthoDB" id="6772781at2759"/>
<accession>A0A9N9MMX6</accession>
<protein>
    <submittedName>
        <fullName evidence="1">Uncharacterized protein</fullName>
    </submittedName>
</protein>
<keyword evidence="2" id="KW-1185">Reference proteome</keyword>
<dbReference type="EMBL" id="OU892280">
    <property type="protein sequence ID" value="CAG9767966.1"/>
    <property type="molecule type" value="Genomic_DNA"/>
</dbReference>
<dbReference type="PANTHER" id="PTHR11005">
    <property type="entry name" value="LYSOSOMAL ACID LIPASE-RELATED"/>
    <property type="match status" value="1"/>
</dbReference>
<name>A0A9N9MMX6_9CUCU</name>
<dbReference type="Gene3D" id="3.40.50.1820">
    <property type="entry name" value="alpha/beta hydrolase"/>
    <property type="match status" value="1"/>
</dbReference>
<proteinExistence type="predicted"/>
<reference evidence="1" key="1">
    <citation type="submission" date="2022-01" db="EMBL/GenBank/DDBJ databases">
        <authorList>
            <person name="King R."/>
        </authorList>
    </citation>
    <scope>NUCLEOTIDE SEQUENCE</scope>
</reference>
<dbReference type="SUPFAM" id="SSF53474">
    <property type="entry name" value="alpha/beta-Hydrolases"/>
    <property type="match status" value="1"/>
</dbReference>